<keyword evidence="2" id="KW-0675">Receptor</keyword>
<dbReference type="RefSeq" id="WP_381421352.1">
    <property type="nucleotide sequence ID" value="NZ_JBHSDH010000012.1"/>
</dbReference>
<reference evidence="3" key="1">
    <citation type="journal article" date="2019" name="Int. J. Syst. Evol. Microbiol.">
        <title>The Global Catalogue of Microorganisms (GCM) 10K type strain sequencing project: providing services to taxonomists for standard genome sequencing and annotation.</title>
        <authorList>
            <consortium name="The Broad Institute Genomics Platform"/>
            <consortium name="The Broad Institute Genome Sequencing Center for Infectious Disease"/>
            <person name="Wu L."/>
            <person name="Ma J."/>
        </authorList>
    </citation>
    <scope>NUCLEOTIDE SEQUENCE [LARGE SCALE GENOMIC DNA]</scope>
    <source>
        <strain evidence="3">CECT 8531</strain>
    </source>
</reference>
<proteinExistence type="predicted"/>
<accession>A0ABV8RG71</accession>
<organism evidence="2 3">
    <name type="scientific">Sphingorhabdus arenilitoris</name>
    <dbReference type="NCBI Taxonomy" id="1490041"/>
    <lineage>
        <taxon>Bacteria</taxon>
        <taxon>Pseudomonadati</taxon>
        <taxon>Pseudomonadota</taxon>
        <taxon>Alphaproteobacteria</taxon>
        <taxon>Sphingomonadales</taxon>
        <taxon>Sphingomonadaceae</taxon>
        <taxon>Sphingorhabdus</taxon>
    </lineage>
</organism>
<dbReference type="Gene3D" id="2.170.130.10">
    <property type="entry name" value="TonB-dependent receptor, plug domain"/>
    <property type="match status" value="1"/>
</dbReference>
<keyword evidence="1" id="KW-0732">Signal</keyword>
<sequence>MLLPPISPQRYHRGLSILFFACAPFSSAAFAAEPAATESSADAGAAAAGPAGNLVARWEDGKQIYDPSAFAMFAPQTASDMVGQIPGFTFTGGGNERGLGEATQNVLINGQRISGKSNDAFTVLGRTPAAAVVRIEILDGASLNIPGLSGQVLNLVTQNVGIKGSFGWSPSWRKRIKTHWYSGELNLSGPLGKGEFTLGLNNRNSYRGGGWGPEIVRNGDGDLLFTRNRFDQFDGDRPTLSGSYSRTSKAGSILNVNGEAGLNIFRRRSERQLSGPAISDREELSTGKENEWNFEVSSDYELAVGPGRLKLVGYNRFERSPINSFFGQTFTDGSPEEASLFNRTADEGETIFRSEYSWKSGKSDWRVSAEGVYNFLDAQSELLVLDSGGVFQPEAIDNASSRVSEKRAQMILSYGRPIAPTLNLQAQVGGEYSELKQTGANGLTRQFIRPKGQVSLAWKASPKLDINSKLQRKVGQLNFFDFLASVDLQDDNSNAGNPDLVPPQSWLAEVEFNRKLGTSGSINLKFQHERFSDIVDQIPVPGGEAPGNLTGSAQRWSAELNSTFLLDKFGFKGAKVDIAGYLQDSSLTDPLTAQKRRFGFDRKWTWSAAIRHDIPGSDIAWGAGIDDFSNAPFVRLDFQFSERRSKPQSYIFIEHKDVAGLKLAASLVNVLGQNEQSREIFYSDRRQNLIDETRDGTNFYGRIFQISVSGNF</sequence>
<evidence type="ECO:0000256" key="1">
    <source>
        <dbReference type="SAM" id="SignalP"/>
    </source>
</evidence>
<dbReference type="EMBL" id="JBHSDH010000012">
    <property type="protein sequence ID" value="MFC4291475.1"/>
    <property type="molecule type" value="Genomic_DNA"/>
</dbReference>
<name>A0ABV8RG71_9SPHN</name>
<protein>
    <submittedName>
        <fullName evidence="2">TonB-dependent receptor plug domain-containing protein</fullName>
    </submittedName>
</protein>
<dbReference type="InterPro" id="IPR037066">
    <property type="entry name" value="Plug_dom_sf"/>
</dbReference>
<evidence type="ECO:0000313" key="2">
    <source>
        <dbReference type="EMBL" id="MFC4291475.1"/>
    </source>
</evidence>
<dbReference type="SUPFAM" id="SSF56935">
    <property type="entry name" value="Porins"/>
    <property type="match status" value="1"/>
</dbReference>
<keyword evidence="3" id="KW-1185">Reference proteome</keyword>
<dbReference type="Proteomes" id="UP001595887">
    <property type="component" value="Unassembled WGS sequence"/>
</dbReference>
<evidence type="ECO:0000313" key="3">
    <source>
        <dbReference type="Proteomes" id="UP001595887"/>
    </source>
</evidence>
<gene>
    <name evidence="2" type="ORF">ACFOWX_03500</name>
</gene>
<comment type="caution">
    <text evidence="2">The sequence shown here is derived from an EMBL/GenBank/DDBJ whole genome shotgun (WGS) entry which is preliminary data.</text>
</comment>
<feature type="chain" id="PRO_5045298169" evidence="1">
    <location>
        <begin position="32"/>
        <end position="712"/>
    </location>
</feature>
<feature type="signal peptide" evidence="1">
    <location>
        <begin position="1"/>
        <end position="31"/>
    </location>
</feature>